<dbReference type="Pfam" id="PF19898">
    <property type="entry name" value="DUF6371"/>
    <property type="match status" value="1"/>
</dbReference>
<keyword evidence="6" id="KW-1185">Reference proteome</keyword>
<dbReference type="InterPro" id="IPR045951">
    <property type="entry name" value="DUF6371"/>
</dbReference>
<dbReference type="InterPro" id="IPR036977">
    <property type="entry name" value="DNA_primase_Znf_CHC2"/>
</dbReference>
<proteinExistence type="predicted"/>
<evidence type="ECO:0000256" key="3">
    <source>
        <dbReference type="ARBA" id="ARBA00022833"/>
    </source>
</evidence>
<dbReference type="PANTHER" id="PTHR30313:SF2">
    <property type="entry name" value="DNA PRIMASE"/>
    <property type="match status" value="1"/>
</dbReference>
<dbReference type="InterPro" id="IPR002694">
    <property type="entry name" value="Znf_CHC2"/>
</dbReference>
<keyword evidence="2" id="KW-0863">Zinc-finger</keyword>
<dbReference type="SMART" id="SM00400">
    <property type="entry name" value="ZnF_CHCC"/>
    <property type="match status" value="1"/>
</dbReference>
<sequence>MINTAALLARVDLVDLVGREVTLKKQGAEWVGCCPFHDERTPSFHVVPAKGFVHCFGCGAHHDAIGYTMAMYHYDFAEACRKLGGQEMGDAVRKAVRAVPQRANDKPVELWVPIYPVPDSAPRWVAGERGSVWNPKREPRVPGGTPGGWWELAPDRADAYRAADGALMGYVLRVMIEGKKMTPTVTWCIGPRGEARWCLQHFPEPRPLCGLDALAERPDAPVLVVEGEKCRAVSAGALPAYVCVAWPGGTKGVKYVDFSPLAGRDVVLWPDADEGGFGAMLGYVDGSGLLHEGVAQFAHRAGARSLRVVDVSVQSKGWDIADAIEDGWTPRQLAGWAKARVRTVEVRESEGMAV</sequence>
<dbReference type="Pfam" id="PF01807">
    <property type="entry name" value="Zn_ribbon_DnaG"/>
    <property type="match status" value="1"/>
</dbReference>
<evidence type="ECO:0000313" key="6">
    <source>
        <dbReference type="Proteomes" id="UP001620460"/>
    </source>
</evidence>
<protein>
    <submittedName>
        <fullName evidence="5">DNA primase</fullName>
    </submittedName>
</protein>
<dbReference type="Proteomes" id="UP001620460">
    <property type="component" value="Unassembled WGS sequence"/>
</dbReference>
<name>A0ABW8JTT3_9GAMM</name>
<accession>A0ABW8JTT3</accession>
<keyword evidence="1" id="KW-0479">Metal-binding</keyword>
<gene>
    <name evidence="5" type="ORF">ISP17_11355</name>
</gene>
<evidence type="ECO:0000256" key="2">
    <source>
        <dbReference type="ARBA" id="ARBA00022771"/>
    </source>
</evidence>
<dbReference type="InterPro" id="IPR050219">
    <property type="entry name" value="DnaG_primase"/>
</dbReference>
<feature type="domain" description="Zinc finger CHC2-type" evidence="4">
    <location>
        <begin position="30"/>
        <end position="84"/>
    </location>
</feature>
<dbReference type="EMBL" id="JADIKM010000003">
    <property type="protein sequence ID" value="MFK2904563.1"/>
    <property type="molecule type" value="Genomic_DNA"/>
</dbReference>
<evidence type="ECO:0000259" key="4">
    <source>
        <dbReference type="SMART" id="SM00400"/>
    </source>
</evidence>
<comment type="caution">
    <text evidence="5">The sequence shown here is derived from an EMBL/GenBank/DDBJ whole genome shotgun (WGS) entry which is preliminary data.</text>
</comment>
<dbReference type="Gene3D" id="3.90.580.10">
    <property type="entry name" value="Zinc finger, CHC2-type domain"/>
    <property type="match status" value="1"/>
</dbReference>
<organism evidence="5 6">
    <name type="scientific">Dyella ginsengisoli</name>
    <dbReference type="NCBI Taxonomy" id="363848"/>
    <lineage>
        <taxon>Bacteria</taxon>
        <taxon>Pseudomonadati</taxon>
        <taxon>Pseudomonadota</taxon>
        <taxon>Gammaproteobacteria</taxon>
        <taxon>Lysobacterales</taxon>
        <taxon>Rhodanobacteraceae</taxon>
        <taxon>Dyella</taxon>
    </lineage>
</organism>
<evidence type="ECO:0000256" key="1">
    <source>
        <dbReference type="ARBA" id="ARBA00022723"/>
    </source>
</evidence>
<dbReference type="SUPFAM" id="SSF57783">
    <property type="entry name" value="Zinc beta-ribbon"/>
    <property type="match status" value="1"/>
</dbReference>
<dbReference type="PANTHER" id="PTHR30313">
    <property type="entry name" value="DNA PRIMASE"/>
    <property type="match status" value="1"/>
</dbReference>
<evidence type="ECO:0000313" key="5">
    <source>
        <dbReference type="EMBL" id="MFK2904563.1"/>
    </source>
</evidence>
<reference evidence="5 6" key="1">
    <citation type="submission" date="2020-10" db="EMBL/GenBank/DDBJ databases">
        <title>Phylogeny of dyella-like bacteria.</title>
        <authorList>
            <person name="Fu J."/>
        </authorList>
    </citation>
    <scope>NUCLEOTIDE SEQUENCE [LARGE SCALE GENOMIC DNA]</scope>
    <source>
        <strain evidence="5 6">Gsoil3046</strain>
    </source>
</reference>
<keyword evidence="3" id="KW-0862">Zinc</keyword>
<dbReference type="RefSeq" id="WP_404633199.1">
    <property type="nucleotide sequence ID" value="NZ_JADIKM010000003.1"/>
</dbReference>